<dbReference type="Gene3D" id="1.25.40.390">
    <property type="match status" value="1"/>
</dbReference>
<dbReference type="InterPro" id="IPR011990">
    <property type="entry name" value="TPR-like_helical_dom_sf"/>
</dbReference>
<accession>A0A401LS35</accession>
<dbReference type="AlphaFoldDB" id="A0A401LS35"/>
<organism evidence="2 3">
    <name type="scientific">Bacteroides faecalis</name>
    <dbReference type="NCBI Taxonomy" id="2447885"/>
    <lineage>
        <taxon>Bacteria</taxon>
        <taxon>Pseudomonadati</taxon>
        <taxon>Bacteroidota</taxon>
        <taxon>Bacteroidia</taxon>
        <taxon>Bacteroidales</taxon>
        <taxon>Bacteroidaceae</taxon>
        <taxon>Bacteroides</taxon>
    </lineage>
</organism>
<sequence length="522" mass="58818">MKIQKYLKRLSVVGSLLLGIALCQACIDDGLNDPDGRVSEEELNRDGFAANAFFPVMCDYAYPTGNENIYNREMSILGDCYGRYMVMATDKFKGANYITYNASDDWLNFIFHAEGSMVNLHAAWNKIRQVTGEVGVNYAWAQILRVLAMQRLVDVYGAIPYTKVPQGDITTAYDSMEEAYRAMFKDLTDAINVMTQYVESNPSVRSMAEFDPVYDGNFKKWVKFANSLKLRMAIRIRFAAAGLAQEMAEEAVNHPIGVMTSNDDNAFCLGTKNQLWTVLTQWADHCVSADLTAYMNGFKDPRLPLYVTKNTKGYEKEPYVGMRAGQSYGDYISGPKLSRINTDEKDRMLWMCAAETAFNRAEGAMLKWNMGGKEKDLYEEGVKLSFGQWGAKGADTYLSDNTSTQASYTDPFYGAGNIQPVSAITIKWNDGAGDEEKLERLITQKWIALYPLGQEAWSEYRRTGYPKFFPVYGNVTPNIPVANRIPFPPSEFTRNAENVKAAIAKVGGDGYDVKVWWQRRDK</sequence>
<keyword evidence="3" id="KW-1185">Reference proteome</keyword>
<proteinExistence type="predicted"/>
<dbReference type="InterPro" id="IPR024302">
    <property type="entry name" value="SusD-like"/>
</dbReference>
<reference evidence="2 3" key="1">
    <citation type="submission" date="2018-10" db="EMBL/GenBank/DDBJ databases">
        <title>Draft Genome Sequence of Bacteroides sp. KCTC 15687.</title>
        <authorList>
            <person name="Yu S.Y."/>
            <person name="Kim J.S."/>
            <person name="Oh B.S."/>
            <person name="Park S.H."/>
            <person name="Kang S.W."/>
            <person name="Park J.E."/>
            <person name="Choi S.H."/>
            <person name="Han K.I."/>
            <person name="Lee K.C."/>
            <person name="Eom M.K."/>
            <person name="Suh M.K."/>
            <person name="Lee D.H."/>
            <person name="Yoon H."/>
            <person name="Kim B."/>
            <person name="Yang S.J."/>
            <person name="Lee J.S."/>
            <person name="Lee J.H."/>
        </authorList>
    </citation>
    <scope>NUCLEOTIDE SEQUENCE [LARGE SCALE GENOMIC DNA]</scope>
    <source>
        <strain evidence="2 3">KCTC 15687</strain>
    </source>
</reference>
<dbReference type="RefSeq" id="WP_125040563.1">
    <property type="nucleotide sequence ID" value="NZ_BHWB01000003.1"/>
</dbReference>
<dbReference type="Proteomes" id="UP000288079">
    <property type="component" value="Unassembled WGS sequence"/>
</dbReference>
<dbReference type="OrthoDB" id="1387301at2"/>
<protein>
    <recommendedName>
        <fullName evidence="4">SusD/RagB family nutrient-binding outer membrane lipoprotein</fullName>
    </recommendedName>
</protein>
<evidence type="ECO:0000313" key="2">
    <source>
        <dbReference type="EMBL" id="GCB34356.1"/>
    </source>
</evidence>
<name>A0A401LS35_9BACE</name>
<evidence type="ECO:0000313" key="3">
    <source>
        <dbReference type="Proteomes" id="UP000288079"/>
    </source>
</evidence>
<evidence type="ECO:0008006" key="4">
    <source>
        <dbReference type="Google" id="ProtNLM"/>
    </source>
</evidence>
<gene>
    <name evidence="2" type="ORF">KGMB02408_13010</name>
</gene>
<feature type="chain" id="PRO_5019344704" description="SusD/RagB family nutrient-binding outer membrane lipoprotein" evidence="1">
    <location>
        <begin position="26"/>
        <end position="522"/>
    </location>
</feature>
<dbReference type="Pfam" id="PF12741">
    <property type="entry name" value="SusD-like"/>
    <property type="match status" value="1"/>
</dbReference>
<dbReference type="SUPFAM" id="SSF48452">
    <property type="entry name" value="TPR-like"/>
    <property type="match status" value="1"/>
</dbReference>
<dbReference type="EMBL" id="BHWB01000003">
    <property type="protein sequence ID" value="GCB34356.1"/>
    <property type="molecule type" value="Genomic_DNA"/>
</dbReference>
<feature type="signal peptide" evidence="1">
    <location>
        <begin position="1"/>
        <end position="25"/>
    </location>
</feature>
<evidence type="ECO:0000256" key="1">
    <source>
        <dbReference type="SAM" id="SignalP"/>
    </source>
</evidence>
<keyword evidence="1" id="KW-0732">Signal</keyword>
<comment type="caution">
    <text evidence="2">The sequence shown here is derived from an EMBL/GenBank/DDBJ whole genome shotgun (WGS) entry which is preliminary data.</text>
</comment>